<feature type="domain" description="Alpha-2-macroglobulin bait region" evidence="3">
    <location>
        <begin position="918"/>
        <end position="1061"/>
    </location>
</feature>
<sequence>MIEGKGGYSPMKGRLFCGAVLVVVGVLALCGSLFAQEEEFTILSILPPPDTMVPPVLTEIRIVFSREVVTREDVGVFRDFSFLPLSINPPLQGQFLWEDEKTLVLKPKGALREATRYVFRFRDDFRDVRGRLLAGRHDFTLSTEPLRVLGIKQVDYTEEGGVVLECSFSLPVLPQKLRGFLTLRDARGNEVPYALPLGPASTRLYLTTVPLQEPVLSVEILPGLTSERGPLGLEGAYRKTLEVTYAFEILGNWVYFESPESCVITFNTSTPVDPEALAPFIRVDPPSPFTVRRSYGGFAIVGPFLPRERKVITVKRGAQARNGAKLLEDFTQAIIIPDLYPFVAFPITGTYITEALGARIPVTLLNVPKVRVLLWRLYDNNIPIALANLPRVPAEALGELVWEETLFNDSPPNVPVRKALDLMHLTGNRKGTYLLIAQDASDESWAFAEHLVAFTDIGIVAKVFPQGVLVWANSLRDGTPLVNAWVKVFSRTNQLLLEGTCDEEGLFLGTRDIPWDEKTRPYIVTVQTPDDLSFLVLEGELFATSGFDITGREYLRKGYEAFLYLPRGVFRPGEEFKAQAIVRGPGFLPPPAFPVRFAVRNPLGREIAEESTMLSPQGGATFSLLLPENALTGAYVLSLTLPDGKTVLAERQFLVEEFVPPRLRVNLQASSLSVTTGEDVSVDVAGEYLFGRKASGLPFTAQVVFESTLPSFPDFATYTFGNKEATFSPLTLPLGEGTLNEEGRASFSFTVPSDLRPPALLTGKVTVTVSDPAGRPVSESLNILVSPYPVYLGVALPEGEFEPGVPLAIALVALDREGKPKATGVNLRIFRILRHFVLSAPEEGEGLRYREEEEWVPEVETFLSLAEGKGTYTFTPKTYGEYLLEVSEPQYLSTTTRRFFVFGRYGLAPQGEALPDRLNLVLDKPRYRLGEEAVLRYRAPFAGKALFTVETDTIVSAQVVALEESGEIRFEVTEAMAPNAYCSLVLLQEGTPQEGPLRALGVTPLFVDQENHRLVVTITTQTSAHPGEKLPCTVMVRDTHGNPVPGAEVTLSLVDVGILALTDEPVPDLLGFFSAKRRLGVGTFDLYSNLILGEPSTTPLLHPAGGAPEEAFLKAQLSFLRPALFKILSLFVPGLVTDKEGKVTLELALPDVATTARIVALAFKEDRLGTGATEVLLEEEIVAEVLHPRALAPGDSFTIPVTVFSKNDTPTQVTLTLSTNDLLEVTPKEVTLTLPPRGKDVAYFSAKTLGIVGDAEMTLLVRFAERTKRESFRFPVRPATPKITVSLAGSINPGEEETLDIPESFVVRTFGGQLLLSGTPDVDLRRLASILWEYPYGCLEQTTSSGWVALLLPEYLQDLDPLLAPRALAEKHLMRKIRRILSLQTSDGGFSAWPGGESRPWDSAYAYHFLLEAQKRGVDIPSSSLEEAKSYLLRFLTMPPYTTWEEELRDFYTAKAYAAYVLALSGERPLSTLEELREKRTSLRGSGVFFLALTYALLGQKDLAHSLVGEWTPGFSGEPQSGGVYESPLREGALALLLELELDPTHTRATYLAGKLQEVLRERAYLSTQEAAFLLLALSRYFAQEKRAETFEAKILGKTGETLASFSGRDRASLDLALLPSPPWTIRNEGQGKIFYLLHTEGVPATPPSPWDQGMAVRRTYLDASGNPLKDPVPRGEDILVLLELEAPRPLDNVVVVDLLPGGLEFAHFETSGETGEATLPVFVDRRDDRVVFFFSHLEGKVSYRYRVTAITPGTFTVAPIQAECMYNPGISSLSGGGTLRVE</sequence>
<dbReference type="Pfam" id="PF01835">
    <property type="entry name" value="MG2"/>
    <property type="match status" value="1"/>
</dbReference>
<comment type="caution">
    <text evidence="5">The sequence shown here is derived from an EMBL/GenBank/DDBJ whole genome shotgun (WGS) entry which is preliminary data.</text>
</comment>
<dbReference type="Pfam" id="PF17973">
    <property type="entry name" value="bMG10"/>
    <property type="match status" value="1"/>
</dbReference>
<comment type="similarity">
    <text evidence="1">Belongs to the protease inhibitor I39 (alpha-2-macroglobulin) family. Bacterial alpha-2-macroglobulin subfamily.</text>
</comment>
<protein>
    <recommendedName>
        <fullName evidence="6">Alpha-2-macroglobulin family protein</fullName>
    </recommendedName>
</protein>
<feature type="domain" description="Alpha-2-macroglobulin" evidence="4">
    <location>
        <begin position="1129"/>
        <end position="1217"/>
    </location>
</feature>
<dbReference type="SUPFAM" id="SSF48239">
    <property type="entry name" value="Terpenoid cyclases/Protein prenyltransferases"/>
    <property type="match status" value="1"/>
</dbReference>
<dbReference type="Pfam" id="PF07678">
    <property type="entry name" value="TED_complement"/>
    <property type="match status" value="1"/>
</dbReference>
<dbReference type="InterPro" id="IPR011626">
    <property type="entry name" value="Alpha-macroglobulin_TED"/>
</dbReference>
<dbReference type="EMBL" id="DTIY01000018">
    <property type="protein sequence ID" value="HGY38679.1"/>
    <property type="molecule type" value="Genomic_DNA"/>
</dbReference>
<evidence type="ECO:0008006" key="6">
    <source>
        <dbReference type="Google" id="ProtNLM"/>
    </source>
</evidence>
<evidence type="ECO:0000256" key="2">
    <source>
        <dbReference type="ARBA" id="ARBA00022729"/>
    </source>
</evidence>
<evidence type="ECO:0000256" key="1">
    <source>
        <dbReference type="ARBA" id="ARBA00010556"/>
    </source>
</evidence>
<proteinExistence type="inferred from homology"/>
<dbReference type="PANTHER" id="PTHR40094:SF1">
    <property type="entry name" value="UBIQUITIN DOMAIN-CONTAINING PROTEIN"/>
    <property type="match status" value="1"/>
</dbReference>
<evidence type="ECO:0000259" key="4">
    <source>
        <dbReference type="SMART" id="SM01360"/>
    </source>
</evidence>
<dbReference type="PANTHER" id="PTHR40094">
    <property type="entry name" value="ALPHA-2-MACROGLOBULIN HOMOLOG"/>
    <property type="match status" value="1"/>
</dbReference>
<dbReference type="GO" id="GO:0005615">
    <property type="term" value="C:extracellular space"/>
    <property type="evidence" value="ECO:0007669"/>
    <property type="project" value="InterPro"/>
</dbReference>
<dbReference type="InterPro" id="IPR008930">
    <property type="entry name" value="Terpenoid_cyclase/PrenylTrfase"/>
</dbReference>
<reference evidence="5" key="1">
    <citation type="journal article" date="2020" name="mSystems">
        <title>Genome- and Community-Level Interaction Insights into Carbon Utilization and Element Cycling Functions of Hydrothermarchaeota in Hydrothermal Sediment.</title>
        <authorList>
            <person name="Zhou Z."/>
            <person name="Liu Y."/>
            <person name="Xu W."/>
            <person name="Pan J."/>
            <person name="Luo Z.H."/>
            <person name="Li M."/>
        </authorList>
    </citation>
    <scope>NUCLEOTIDE SEQUENCE [LARGE SCALE GENOMIC DNA]</scope>
    <source>
        <strain evidence="5">SpSt-82</strain>
    </source>
</reference>
<dbReference type="InterPro" id="IPR041246">
    <property type="entry name" value="Bact_MG10"/>
</dbReference>
<keyword evidence="2" id="KW-0732">Signal</keyword>
<dbReference type="CDD" id="cd02891">
    <property type="entry name" value="A2M_like"/>
    <property type="match status" value="1"/>
</dbReference>
<dbReference type="InterPro" id="IPR041462">
    <property type="entry name" value="Bact_A2M_MG6"/>
</dbReference>
<dbReference type="SMART" id="SM01360">
    <property type="entry name" value="A2M"/>
    <property type="match status" value="1"/>
</dbReference>
<dbReference type="Pfam" id="PF11974">
    <property type="entry name" value="bMG3"/>
    <property type="match status" value="1"/>
</dbReference>
<dbReference type="InterPro" id="IPR001599">
    <property type="entry name" value="Macroglobln_a2"/>
</dbReference>
<dbReference type="Pfam" id="PF17972">
    <property type="entry name" value="bMG5"/>
    <property type="match status" value="1"/>
</dbReference>
<dbReference type="InterPro" id="IPR051802">
    <property type="entry name" value="YfhM-like"/>
</dbReference>
<name>A0A7V4TG58_9BACT</name>
<dbReference type="GO" id="GO:0004866">
    <property type="term" value="F:endopeptidase inhibitor activity"/>
    <property type="evidence" value="ECO:0007669"/>
    <property type="project" value="InterPro"/>
</dbReference>
<dbReference type="InterPro" id="IPR011625">
    <property type="entry name" value="A2M_N_BRD"/>
</dbReference>
<dbReference type="Pfam" id="PF17962">
    <property type="entry name" value="bMG6"/>
    <property type="match status" value="1"/>
</dbReference>
<evidence type="ECO:0000259" key="3">
    <source>
        <dbReference type="SMART" id="SM01359"/>
    </source>
</evidence>
<dbReference type="Pfam" id="PF00207">
    <property type="entry name" value="A2M"/>
    <property type="match status" value="1"/>
</dbReference>
<dbReference type="SMART" id="SM01359">
    <property type="entry name" value="A2M_N_2"/>
    <property type="match status" value="1"/>
</dbReference>
<dbReference type="InterPro" id="IPR047565">
    <property type="entry name" value="Alpha-macroglob_thiol-ester_cl"/>
</dbReference>
<dbReference type="InterPro" id="IPR002890">
    <property type="entry name" value="MG2"/>
</dbReference>
<dbReference type="SMART" id="SM01419">
    <property type="entry name" value="Thiol-ester_cl"/>
    <property type="match status" value="1"/>
</dbReference>
<dbReference type="InterPro" id="IPR041203">
    <property type="entry name" value="Bact_A2M_MG5"/>
</dbReference>
<dbReference type="Gene3D" id="2.60.40.3710">
    <property type="match status" value="1"/>
</dbReference>
<dbReference type="Gene3D" id="2.60.40.1930">
    <property type="match status" value="1"/>
</dbReference>
<dbReference type="Pfam" id="PF13205">
    <property type="entry name" value="Big_5"/>
    <property type="match status" value="1"/>
</dbReference>
<dbReference type="InterPro" id="IPR021868">
    <property type="entry name" value="Alpha_2_Macroglob_MG3"/>
</dbReference>
<dbReference type="Pfam" id="PF07703">
    <property type="entry name" value="A2M_BRD"/>
    <property type="match status" value="1"/>
</dbReference>
<organism evidence="5">
    <name type="scientific">Candidatus Caldatribacterium saccharofermentans</name>
    <dbReference type="NCBI Taxonomy" id="1454753"/>
    <lineage>
        <taxon>Bacteria</taxon>
        <taxon>Pseudomonadati</taxon>
        <taxon>Atribacterota</taxon>
        <taxon>Atribacteria</taxon>
        <taxon>Atribacterales</taxon>
        <taxon>Candidatus Caldatribacteriaceae</taxon>
        <taxon>Candidatus Caldatribacterium</taxon>
    </lineage>
</organism>
<evidence type="ECO:0000313" key="5">
    <source>
        <dbReference type="EMBL" id="HGY38679.1"/>
    </source>
</evidence>
<gene>
    <name evidence="5" type="ORF">ENW11_02550</name>
</gene>
<dbReference type="Gene3D" id="1.50.10.20">
    <property type="match status" value="1"/>
</dbReference>
<dbReference type="InterPro" id="IPR032812">
    <property type="entry name" value="SbsA_Ig"/>
</dbReference>
<accession>A0A7V4TG58</accession>